<gene>
    <name evidence="4" type="ordered locus">Kole_1690</name>
</gene>
<evidence type="ECO:0000313" key="5">
    <source>
        <dbReference type="Proteomes" id="UP000002382"/>
    </source>
</evidence>
<feature type="active site" description="Proton acceptor" evidence="3">
    <location>
        <position position="53"/>
    </location>
</feature>
<dbReference type="HAMAP" id="MF_00528">
    <property type="entry name" value="Maf"/>
    <property type="match status" value="1"/>
</dbReference>
<comment type="caution">
    <text evidence="3">Lacks conserved residue(s) required for the propagation of feature annotation.</text>
</comment>
<dbReference type="AlphaFoldDB" id="C5CFH0"/>
<dbReference type="Proteomes" id="UP000002382">
    <property type="component" value="Chromosome"/>
</dbReference>
<keyword evidence="3" id="KW-0963">Cytoplasm</keyword>
<dbReference type="InterPro" id="IPR003697">
    <property type="entry name" value="Maf-like"/>
</dbReference>
<evidence type="ECO:0000256" key="1">
    <source>
        <dbReference type="ARBA" id="ARBA00001968"/>
    </source>
</evidence>
<evidence type="ECO:0000256" key="3">
    <source>
        <dbReference type="HAMAP-Rule" id="MF_00528"/>
    </source>
</evidence>
<comment type="catalytic activity">
    <reaction evidence="3">
        <text>a 2'-deoxyribonucleoside 5'-triphosphate + H2O = a 2'-deoxyribonucleoside 5'-phosphate + diphosphate + H(+)</text>
        <dbReference type="Rhea" id="RHEA:44644"/>
        <dbReference type="ChEBI" id="CHEBI:15377"/>
        <dbReference type="ChEBI" id="CHEBI:15378"/>
        <dbReference type="ChEBI" id="CHEBI:33019"/>
        <dbReference type="ChEBI" id="CHEBI:61560"/>
        <dbReference type="ChEBI" id="CHEBI:65317"/>
        <dbReference type="EC" id="3.6.1.9"/>
    </reaction>
</comment>
<comment type="subcellular location">
    <subcellularLocation>
        <location evidence="3">Cytoplasm</location>
    </subcellularLocation>
</comment>
<reference evidence="4 5" key="2">
    <citation type="journal article" date="2011" name="J. Bacteriol.">
        <title>Genome Sequence of Kosmotoga olearia Strain TBF 19.5.1, a Thermophilic Bacterium with a Wide Growth Temperature Range, Isolated from the Troll B Oil Platform in the North Sea.</title>
        <authorList>
            <person name="Swithers K.S."/>
            <person name="Dipippo J.L."/>
            <person name="Bruce D.C."/>
            <person name="Detter C."/>
            <person name="Tapia R."/>
            <person name="Han S."/>
            <person name="Goodwin L.A."/>
            <person name="Han J."/>
            <person name="Woyke T."/>
            <person name="Pitluck S."/>
            <person name="Pennacchio L."/>
            <person name="Nolan M."/>
            <person name="Mikhailova N."/>
            <person name="Land M.L."/>
            <person name="Nesbo C.L."/>
            <person name="Gogarten J.P."/>
            <person name="Noll K.M."/>
        </authorList>
    </citation>
    <scope>NUCLEOTIDE SEQUENCE [LARGE SCALE GENOMIC DNA]</scope>
    <source>
        <strain evidence="5">ATCC BAA-1733 / DSM 21960 / TBF 19.5.1</strain>
    </source>
</reference>
<evidence type="ECO:0000313" key="4">
    <source>
        <dbReference type="EMBL" id="ACR80378.1"/>
    </source>
</evidence>
<dbReference type="STRING" id="521045.Kole_1690"/>
<accession>C5CFH0</accession>
<dbReference type="Pfam" id="PF02545">
    <property type="entry name" value="Maf"/>
    <property type="match status" value="1"/>
</dbReference>
<dbReference type="HOGENOM" id="CLU_040416_0_0_0"/>
<proteinExistence type="inferred from homology"/>
<comment type="cofactor">
    <cofactor evidence="1 3">
        <name>a divalent metal cation</name>
        <dbReference type="ChEBI" id="CHEBI:60240"/>
    </cofactor>
</comment>
<reference evidence="4 5" key="1">
    <citation type="submission" date="2009-06" db="EMBL/GenBank/DDBJ databases">
        <title>Complete sequence of Thermotogales bacterium TBF 19.5.1.</title>
        <authorList>
            <consortium name="US DOE Joint Genome Institute"/>
            <person name="Lucas S."/>
            <person name="Copeland A."/>
            <person name="Lapidus A."/>
            <person name="Glavina del Rio T."/>
            <person name="Tice H."/>
            <person name="Bruce D."/>
            <person name="Goodwin L."/>
            <person name="Pitluck S."/>
            <person name="Chertkov O."/>
            <person name="Brettin T."/>
            <person name="Detter J.C."/>
            <person name="Han C."/>
            <person name="Schmutz J."/>
            <person name="Larimer F."/>
            <person name="Land M."/>
            <person name="Hauser L."/>
            <person name="Kyrpides N."/>
            <person name="Ovchinnikova G."/>
            <person name="Noll K."/>
        </authorList>
    </citation>
    <scope>NUCLEOTIDE SEQUENCE [LARGE SCALE GENOMIC DNA]</scope>
    <source>
        <strain evidence="5">ATCC BAA-1733 / DSM 21960 / TBF 19.5.1</strain>
    </source>
</reference>
<dbReference type="PANTHER" id="PTHR43213:SF5">
    <property type="entry name" value="BIFUNCTIONAL DTTP_UTP PYROPHOSPHATASE_METHYLTRANSFERASE PROTEIN-RELATED"/>
    <property type="match status" value="1"/>
</dbReference>
<name>C5CFH0_KOSOT</name>
<keyword evidence="3" id="KW-0546">Nucleotide metabolism</keyword>
<dbReference type="InterPro" id="IPR029001">
    <property type="entry name" value="ITPase-like_fam"/>
</dbReference>
<protein>
    <recommendedName>
        <fullName evidence="3">Nucleoside triphosphate pyrophosphatase</fullName>
        <ecNumber evidence="3">3.6.1.9</ecNumber>
    </recommendedName>
    <alternativeName>
        <fullName evidence="3">Nucleotide pyrophosphatase</fullName>
        <shortName evidence="3">Nucleotide PPase</shortName>
    </alternativeName>
</protein>
<comment type="catalytic activity">
    <reaction evidence="3">
        <text>a ribonucleoside 5'-triphosphate + H2O = a ribonucleoside 5'-phosphate + diphosphate + H(+)</text>
        <dbReference type="Rhea" id="RHEA:23996"/>
        <dbReference type="ChEBI" id="CHEBI:15377"/>
        <dbReference type="ChEBI" id="CHEBI:15378"/>
        <dbReference type="ChEBI" id="CHEBI:33019"/>
        <dbReference type="ChEBI" id="CHEBI:58043"/>
        <dbReference type="ChEBI" id="CHEBI:61557"/>
        <dbReference type="EC" id="3.6.1.9"/>
    </reaction>
</comment>
<organism evidence="4 5">
    <name type="scientific">Kosmotoga olearia (strain ATCC BAA-1733 / DSM 21960 / TBF 19.5.1)</name>
    <dbReference type="NCBI Taxonomy" id="521045"/>
    <lineage>
        <taxon>Bacteria</taxon>
        <taxon>Thermotogati</taxon>
        <taxon>Thermotogota</taxon>
        <taxon>Thermotogae</taxon>
        <taxon>Kosmotogales</taxon>
        <taxon>Kosmotogaceae</taxon>
        <taxon>Kosmotoga</taxon>
    </lineage>
</organism>
<dbReference type="Gene3D" id="3.90.950.10">
    <property type="match status" value="1"/>
</dbReference>
<dbReference type="EMBL" id="CP001634">
    <property type="protein sequence ID" value="ACR80378.1"/>
    <property type="molecule type" value="Genomic_DNA"/>
</dbReference>
<dbReference type="GO" id="GO:0009117">
    <property type="term" value="P:nucleotide metabolic process"/>
    <property type="evidence" value="ECO:0007669"/>
    <property type="project" value="UniProtKB-KW"/>
</dbReference>
<comment type="function">
    <text evidence="3">Nucleoside triphosphate pyrophosphatase. May have a dual role in cell division arrest and in preventing the incorporation of modified nucleotides into cellular nucleic acids.</text>
</comment>
<dbReference type="SUPFAM" id="SSF52972">
    <property type="entry name" value="ITPase-like"/>
    <property type="match status" value="1"/>
</dbReference>
<keyword evidence="5" id="KW-1185">Reference proteome</keyword>
<comment type="similarity">
    <text evidence="3">Belongs to the Maf family.</text>
</comment>
<dbReference type="NCBIfam" id="TIGR00172">
    <property type="entry name" value="maf"/>
    <property type="match status" value="1"/>
</dbReference>
<dbReference type="CDD" id="cd00555">
    <property type="entry name" value="Maf"/>
    <property type="match status" value="1"/>
</dbReference>
<evidence type="ECO:0000256" key="2">
    <source>
        <dbReference type="ARBA" id="ARBA00022801"/>
    </source>
</evidence>
<dbReference type="EC" id="3.6.1.9" evidence="3"/>
<dbReference type="GO" id="GO:0005737">
    <property type="term" value="C:cytoplasm"/>
    <property type="evidence" value="ECO:0007669"/>
    <property type="project" value="UniProtKB-SubCell"/>
</dbReference>
<dbReference type="PANTHER" id="PTHR43213">
    <property type="entry name" value="BIFUNCTIONAL DTTP/UTP PYROPHOSPHATASE/METHYLTRANSFERASE PROTEIN-RELATED"/>
    <property type="match status" value="1"/>
</dbReference>
<dbReference type="GO" id="GO:0047429">
    <property type="term" value="F:nucleoside triphosphate diphosphatase activity"/>
    <property type="evidence" value="ECO:0007669"/>
    <property type="project" value="UniProtKB-EC"/>
</dbReference>
<dbReference type="KEGG" id="kol:Kole_1690"/>
<dbReference type="eggNOG" id="COG0424">
    <property type="taxonomic scope" value="Bacteria"/>
</dbReference>
<dbReference type="PIRSF" id="PIRSF006305">
    <property type="entry name" value="Maf"/>
    <property type="match status" value="1"/>
</dbReference>
<keyword evidence="2 3" id="KW-0378">Hydrolase</keyword>
<sequence>MKYLGVHFVCVSPKDVDETIDACDLENELMRLAVKKCKSISDIYPDSVTIGADTVVVLDNEILGKPINRTEAKAFLKRLSGKTHIVYTGVALLFPDNEEITFVEKTFVTFRDLPDDAIDYYVATGIPLDKAGAYGIQDYGALFVKEIRGDFYNVMGLPIGRIWEILRNRGYYD</sequence>